<protein>
    <recommendedName>
        <fullName evidence="4">Transporter</fullName>
    </recommendedName>
</protein>
<dbReference type="RefSeq" id="WP_183356136.1">
    <property type="nucleotide sequence ID" value="NZ_BLXX01000013.1"/>
</dbReference>
<accession>A0A6V8MMW3</accession>
<evidence type="ECO:0000256" key="1">
    <source>
        <dbReference type="SAM" id="SignalP"/>
    </source>
</evidence>
<proteinExistence type="predicted"/>
<reference evidence="3" key="1">
    <citation type="submission" date="2020-06" db="EMBL/GenBank/DDBJ databases">
        <title>Draft genomic sequence of Geomonas sp. Red330.</title>
        <authorList>
            <person name="Itoh H."/>
            <person name="Zhenxing X."/>
            <person name="Ushijima N."/>
            <person name="Masuda Y."/>
            <person name="Shiratori Y."/>
            <person name="Senoo K."/>
        </authorList>
    </citation>
    <scope>NUCLEOTIDE SEQUENCE [LARGE SCALE GENOMIC DNA]</scope>
    <source>
        <strain evidence="3">Red330</strain>
    </source>
</reference>
<gene>
    <name evidence="2" type="ORF">GMST_36650</name>
</gene>
<dbReference type="Proteomes" id="UP000556026">
    <property type="component" value="Unassembled WGS sequence"/>
</dbReference>
<feature type="chain" id="PRO_5028195730" description="Transporter" evidence="1">
    <location>
        <begin position="20"/>
        <end position="278"/>
    </location>
</feature>
<feature type="signal peptide" evidence="1">
    <location>
        <begin position="1"/>
        <end position="19"/>
    </location>
</feature>
<evidence type="ECO:0000313" key="2">
    <source>
        <dbReference type="EMBL" id="GFO61340.1"/>
    </source>
</evidence>
<keyword evidence="3" id="KW-1185">Reference proteome</keyword>
<dbReference type="AlphaFoldDB" id="A0A6V8MMW3"/>
<keyword evidence="1" id="KW-0732">Signal</keyword>
<name>A0A6V8MMW3_9BACT</name>
<evidence type="ECO:0008006" key="4">
    <source>
        <dbReference type="Google" id="ProtNLM"/>
    </source>
</evidence>
<comment type="caution">
    <text evidence="2">The sequence shown here is derived from an EMBL/GenBank/DDBJ whole genome shotgun (WGS) entry which is preliminary data.</text>
</comment>
<sequence>MNHVLFRLSVTLLITAATAATALAGAWTAPKGGYYEKLSYNYYYAHQEFSRFGGRHEMANDGRFSDNNITNYLEYGLTDRLTVINSLTYKWLRNEDNSTLTKGHGLGDVDLGARYKILDSDKGIFSSQLLVKIPGAYSKNDPLPLGNDQTDVELRFLYGLSLYPVLPGYANVEFGYRWRDQDPSDELRYLVEVGADLGAKFYTRAKLDGITSLNNGKRLDANGNPTATNNFDLGKLDLAVGYKVAPSWGIEIAYVPALYGQNTAAGATYTAAVYFKAP</sequence>
<evidence type="ECO:0000313" key="3">
    <source>
        <dbReference type="Proteomes" id="UP000556026"/>
    </source>
</evidence>
<dbReference type="EMBL" id="BLXX01000013">
    <property type="protein sequence ID" value="GFO61340.1"/>
    <property type="molecule type" value="Genomic_DNA"/>
</dbReference>
<organism evidence="2 3">
    <name type="scientific">Geomonas silvestris</name>
    <dbReference type="NCBI Taxonomy" id="2740184"/>
    <lineage>
        <taxon>Bacteria</taxon>
        <taxon>Pseudomonadati</taxon>
        <taxon>Thermodesulfobacteriota</taxon>
        <taxon>Desulfuromonadia</taxon>
        <taxon>Geobacterales</taxon>
        <taxon>Geobacteraceae</taxon>
        <taxon>Geomonas</taxon>
    </lineage>
</organism>